<proteinExistence type="predicted"/>
<dbReference type="GO" id="GO:0097367">
    <property type="term" value="F:carbohydrate derivative binding"/>
    <property type="evidence" value="ECO:0007669"/>
    <property type="project" value="InterPro"/>
</dbReference>
<gene>
    <name evidence="2" type="primary">murR</name>
    <name evidence="2" type="ORF">OXPF_41730</name>
</gene>
<dbReference type="PATRIC" id="fig|36849.3.peg.4409"/>
<keyword evidence="3" id="KW-1185">Reference proteome</keyword>
<feature type="domain" description="HTH rpiR-type" evidence="1">
    <location>
        <begin position="1"/>
        <end position="76"/>
    </location>
</feature>
<dbReference type="Gene3D" id="3.40.50.10490">
    <property type="entry name" value="Glucose-6-phosphate isomerase like protein, domain 1"/>
    <property type="match status" value="1"/>
</dbReference>
<dbReference type="InterPro" id="IPR035472">
    <property type="entry name" value="RpiR-like_SIS"/>
</dbReference>
<accession>A0A0P8W1Q1</accession>
<evidence type="ECO:0000259" key="1">
    <source>
        <dbReference type="PROSITE" id="PS51071"/>
    </source>
</evidence>
<dbReference type="AlphaFoldDB" id="A0A0P8W1Q1"/>
<organism evidence="2 3">
    <name type="scientific">Oxobacter pfennigii</name>
    <dbReference type="NCBI Taxonomy" id="36849"/>
    <lineage>
        <taxon>Bacteria</taxon>
        <taxon>Bacillati</taxon>
        <taxon>Bacillota</taxon>
        <taxon>Clostridia</taxon>
        <taxon>Eubacteriales</taxon>
        <taxon>Clostridiaceae</taxon>
        <taxon>Oxobacter</taxon>
    </lineage>
</organism>
<dbReference type="InterPro" id="IPR009057">
    <property type="entry name" value="Homeodomain-like_sf"/>
</dbReference>
<name>A0A0P8W1Q1_9CLOT</name>
<dbReference type="SUPFAM" id="SSF46689">
    <property type="entry name" value="Homeodomain-like"/>
    <property type="match status" value="1"/>
</dbReference>
<dbReference type="CDD" id="cd05013">
    <property type="entry name" value="SIS_RpiR"/>
    <property type="match status" value="1"/>
</dbReference>
<evidence type="ECO:0000313" key="3">
    <source>
        <dbReference type="Proteomes" id="UP000050326"/>
    </source>
</evidence>
<dbReference type="Pfam" id="PF01418">
    <property type="entry name" value="HTH_6"/>
    <property type="match status" value="1"/>
</dbReference>
<dbReference type="Gene3D" id="1.10.10.10">
    <property type="entry name" value="Winged helix-like DNA-binding domain superfamily/Winged helix DNA-binding domain"/>
    <property type="match status" value="1"/>
</dbReference>
<dbReference type="OrthoDB" id="370421at2"/>
<dbReference type="RefSeq" id="WP_054877103.1">
    <property type="nucleotide sequence ID" value="NZ_LKET01000068.1"/>
</dbReference>
<dbReference type="SUPFAM" id="SSF53697">
    <property type="entry name" value="SIS domain"/>
    <property type="match status" value="1"/>
</dbReference>
<dbReference type="STRING" id="36849.OXPF_41730"/>
<dbReference type="GO" id="GO:1901135">
    <property type="term" value="P:carbohydrate derivative metabolic process"/>
    <property type="evidence" value="ECO:0007669"/>
    <property type="project" value="InterPro"/>
</dbReference>
<sequence length="280" mass="31993">MNFLDLNTQIDDMTGSQKKIADFISKNHARLAYLTEKEIAEELKISPATISRFWRTIGFSNSKEFKKYLKEKMTTTPANKLEDILNKTGKGNLTEEIFHLASSYLNETLLHLDTEQFKKAVSAITGARNIYVYGSGSCECLVDLFQFRLNRLGLDIKKIAKSGHEIFESLVNIDCQDVIVIFGFVNILPEVRVLLDFAGQKICTTLLITDLLVSEMIEKSNIVLYTARGELWEFHSMVAPIALLESLIVGVSRKNEKESLCKLDELHKLRKHYEEYIPKY</sequence>
<dbReference type="GO" id="GO:0003677">
    <property type="term" value="F:DNA binding"/>
    <property type="evidence" value="ECO:0007669"/>
    <property type="project" value="InterPro"/>
</dbReference>
<dbReference type="InterPro" id="IPR047640">
    <property type="entry name" value="RpiR-like"/>
</dbReference>
<reference evidence="2 3" key="1">
    <citation type="submission" date="2015-09" db="EMBL/GenBank/DDBJ databases">
        <title>Genome sequence of Oxobacter pfennigii DSM 3222.</title>
        <authorList>
            <person name="Poehlein A."/>
            <person name="Bengelsdorf F.R."/>
            <person name="Schiel-Bengelsdorf B."/>
            <person name="Duerre P."/>
            <person name="Daniel R."/>
        </authorList>
    </citation>
    <scope>NUCLEOTIDE SEQUENCE [LARGE SCALE GENOMIC DNA]</scope>
    <source>
        <strain evidence="2 3">DSM 3222</strain>
    </source>
</reference>
<dbReference type="PROSITE" id="PS51071">
    <property type="entry name" value="HTH_RPIR"/>
    <property type="match status" value="1"/>
</dbReference>
<dbReference type="EMBL" id="LKET01000068">
    <property type="protein sequence ID" value="KPU42388.1"/>
    <property type="molecule type" value="Genomic_DNA"/>
</dbReference>
<dbReference type="InterPro" id="IPR046348">
    <property type="entry name" value="SIS_dom_sf"/>
</dbReference>
<dbReference type="Proteomes" id="UP000050326">
    <property type="component" value="Unassembled WGS sequence"/>
</dbReference>
<dbReference type="GO" id="GO:0003700">
    <property type="term" value="F:DNA-binding transcription factor activity"/>
    <property type="evidence" value="ECO:0007669"/>
    <property type="project" value="InterPro"/>
</dbReference>
<dbReference type="PANTHER" id="PTHR30514">
    <property type="entry name" value="GLUCOKINASE"/>
    <property type="match status" value="1"/>
</dbReference>
<evidence type="ECO:0000313" key="2">
    <source>
        <dbReference type="EMBL" id="KPU42388.1"/>
    </source>
</evidence>
<dbReference type="InterPro" id="IPR036388">
    <property type="entry name" value="WH-like_DNA-bd_sf"/>
</dbReference>
<comment type="caution">
    <text evidence="2">The sequence shown here is derived from an EMBL/GenBank/DDBJ whole genome shotgun (WGS) entry which is preliminary data.</text>
</comment>
<dbReference type="InterPro" id="IPR000281">
    <property type="entry name" value="HTH_RpiR"/>
</dbReference>
<protein>
    <submittedName>
        <fullName evidence="2">HTH-type transcriptional regulator MurR</fullName>
    </submittedName>
</protein>